<comment type="caution">
    <text evidence="2">The sequence shown here is derived from an EMBL/GenBank/DDBJ whole genome shotgun (WGS) entry which is preliminary data.</text>
</comment>
<protein>
    <recommendedName>
        <fullName evidence="4">Protein DCL, chloroplastic</fullName>
    </recommendedName>
</protein>
<evidence type="ECO:0008006" key="4">
    <source>
        <dbReference type="Google" id="ProtNLM"/>
    </source>
</evidence>
<dbReference type="GO" id="GO:0009507">
    <property type="term" value="C:chloroplast"/>
    <property type="evidence" value="ECO:0007669"/>
    <property type="project" value="TreeGrafter"/>
</dbReference>
<feature type="compositionally biased region" description="Acidic residues" evidence="1">
    <location>
        <begin position="72"/>
        <end position="82"/>
    </location>
</feature>
<proteinExistence type="predicted"/>
<dbReference type="GO" id="GO:0009658">
    <property type="term" value="P:chloroplast organization"/>
    <property type="evidence" value="ECO:0007669"/>
    <property type="project" value="TreeGrafter"/>
</dbReference>
<reference evidence="2 3" key="1">
    <citation type="journal article" date="2022" name="Nat. Plants">
        <title>Genomes of leafy and leafless Platanthera orchids illuminate the evolution of mycoheterotrophy.</title>
        <authorList>
            <person name="Li M.H."/>
            <person name="Liu K.W."/>
            <person name="Li Z."/>
            <person name="Lu H.C."/>
            <person name="Ye Q.L."/>
            <person name="Zhang D."/>
            <person name="Wang J.Y."/>
            <person name="Li Y.F."/>
            <person name="Zhong Z.M."/>
            <person name="Liu X."/>
            <person name="Yu X."/>
            <person name="Liu D.K."/>
            <person name="Tu X.D."/>
            <person name="Liu B."/>
            <person name="Hao Y."/>
            <person name="Liao X.Y."/>
            <person name="Jiang Y.T."/>
            <person name="Sun W.H."/>
            <person name="Chen J."/>
            <person name="Chen Y.Q."/>
            <person name="Ai Y."/>
            <person name="Zhai J.W."/>
            <person name="Wu S.S."/>
            <person name="Zhou Z."/>
            <person name="Hsiao Y.Y."/>
            <person name="Wu W.L."/>
            <person name="Chen Y.Y."/>
            <person name="Lin Y.F."/>
            <person name="Hsu J.L."/>
            <person name="Li C.Y."/>
            <person name="Wang Z.W."/>
            <person name="Zhao X."/>
            <person name="Zhong W.Y."/>
            <person name="Ma X.K."/>
            <person name="Ma L."/>
            <person name="Huang J."/>
            <person name="Chen G.Z."/>
            <person name="Huang M.Z."/>
            <person name="Huang L."/>
            <person name="Peng D.H."/>
            <person name="Luo Y.B."/>
            <person name="Zou S.Q."/>
            <person name="Chen S.P."/>
            <person name="Lan S."/>
            <person name="Tsai W.C."/>
            <person name="Van de Peer Y."/>
            <person name="Liu Z.J."/>
        </authorList>
    </citation>
    <scope>NUCLEOTIDE SEQUENCE [LARGE SCALE GENOMIC DNA]</scope>
    <source>
        <strain evidence="2">Lor287</strain>
    </source>
</reference>
<dbReference type="GO" id="GO:1901259">
    <property type="term" value="P:chloroplast rRNA processing"/>
    <property type="evidence" value="ECO:0007669"/>
    <property type="project" value="TreeGrafter"/>
</dbReference>
<dbReference type="AlphaFoldDB" id="A0AAP0B0I5"/>
<dbReference type="PANTHER" id="PTHR33415:SF15">
    <property type="entry name" value="PROTEIN DCL HOMOLOG, CHLOROPLASTIC"/>
    <property type="match status" value="1"/>
</dbReference>
<evidence type="ECO:0000313" key="3">
    <source>
        <dbReference type="Proteomes" id="UP001418222"/>
    </source>
</evidence>
<evidence type="ECO:0000256" key="1">
    <source>
        <dbReference type="SAM" id="MobiDB-lite"/>
    </source>
</evidence>
<dbReference type="Proteomes" id="UP001418222">
    <property type="component" value="Unassembled WGS sequence"/>
</dbReference>
<dbReference type="EMBL" id="JBBWWQ010000018">
    <property type="protein sequence ID" value="KAK8921859.1"/>
    <property type="molecule type" value="Genomic_DNA"/>
</dbReference>
<accession>A0AAP0B0I5</accession>
<dbReference type="Pfam" id="PF11523">
    <property type="entry name" value="DUF3223"/>
    <property type="match status" value="1"/>
</dbReference>
<sequence length="219" mass="24910">MASVLGYSPLFFLILRGQLSSRVMLSFNPPQSLNPSPVIGLRASGARGRKLRVAAGEDPAVLRRPVVSPAATEEEVEEDEGSAPEGVVGEREEEGDWVDWEDQILEETVPLVGFVRMILHSGKYEIDDRLSPDHEKTIVEKLLFYHPESQEKIGPGIDYIKVGLHPDYEESRCLFIVRNDGQIVDFSFWKCVKGLIRKKYPLYADSFIIRHFRRRRSNV</sequence>
<evidence type="ECO:0000313" key="2">
    <source>
        <dbReference type="EMBL" id="KAK8921859.1"/>
    </source>
</evidence>
<dbReference type="InterPro" id="IPR044673">
    <property type="entry name" value="DCL-like"/>
</dbReference>
<name>A0AAP0B0I5_9ASPA</name>
<feature type="region of interest" description="Disordered" evidence="1">
    <location>
        <begin position="68"/>
        <end position="92"/>
    </location>
</feature>
<keyword evidence="3" id="KW-1185">Reference proteome</keyword>
<dbReference type="Gene3D" id="3.10.450.40">
    <property type="match status" value="1"/>
</dbReference>
<organism evidence="2 3">
    <name type="scientific">Platanthera zijinensis</name>
    <dbReference type="NCBI Taxonomy" id="2320716"/>
    <lineage>
        <taxon>Eukaryota</taxon>
        <taxon>Viridiplantae</taxon>
        <taxon>Streptophyta</taxon>
        <taxon>Embryophyta</taxon>
        <taxon>Tracheophyta</taxon>
        <taxon>Spermatophyta</taxon>
        <taxon>Magnoliopsida</taxon>
        <taxon>Liliopsida</taxon>
        <taxon>Asparagales</taxon>
        <taxon>Orchidaceae</taxon>
        <taxon>Orchidoideae</taxon>
        <taxon>Orchideae</taxon>
        <taxon>Orchidinae</taxon>
        <taxon>Platanthera</taxon>
    </lineage>
</organism>
<dbReference type="PANTHER" id="PTHR33415">
    <property type="entry name" value="PROTEIN EMBRYO DEFECTIVE 514"/>
    <property type="match status" value="1"/>
</dbReference>
<gene>
    <name evidence="2" type="ORF">KSP39_PZI020402</name>
</gene>